<name>A0A2T5RGU0_9FIRM</name>
<protein>
    <submittedName>
        <fullName evidence="1">Uncharacterized protein</fullName>
    </submittedName>
</protein>
<reference evidence="1 2" key="1">
    <citation type="submission" date="2018-04" db="EMBL/GenBank/DDBJ databases">
        <title>Subsurface microbial communities from deep shales in Ohio and West Virginia, USA.</title>
        <authorList>
            <person name="Wrighton K."/>
        </authorList>
    </citation>
    <scope>NUCLEOTIDE SEQUENCE [LARGE SCALE GENOMIC DNA]</scope>
    <source>
        <strain evidence="1 2">WC1</strain>
    </source>
</reference>
<evidence type="ECO:0000313" key="2">
    <source>
        <dbReference type="Proteomes" id="UP000244089"/>
    </source>
</evidence>
<evidence type="ECO:0000313" key="1">
    <source>
        <dbReference type="EMBL" id="PTV94101.1"/>
    </source>
</evidence>
<gene>
    <name evidence="1" type="ORF">C8C76_13430</name>
</gene>
<proteinExistence type="predicted"/>
<dbReference type="RefSeq" id="WP_108141925.1">
    <property type="nucleotide sequence ID" value="NZ_QAXS01000034.1"/>
</dbReference>
<dbReference type="Proteomes" id="UP000244089">
    <property type="component" value="Unassembled WGS sequence"/>
</dbReference>
<accession>A0A2T5RGU0</accession>
<dbReference type="AlphaFoldDB" id="A0A2T5RGU0"/>
<sequence>MKLARKRDFNKYQEGDSDIETVEDTEYPFVYVIIDFKKQIILIQKKAAVFQNISTAQNILQALINECVDFGQYIFTIDEISHREMFWQLVAQSSKIYSMQLNLRAPNLFGNRYEANELLKEEQEISNAAEVNIELKNEQGNLLVKEERVGTYIDYIAAGGGSYRLKFMEEGEVKTKSSKDNIKSAYLAENINQLNIAKIKAELEKIDDMSGHNEE</sequence>
<organism evidence="1 2">
    <name type="scientific">Halanaerobium saccharolyticum</name>
    <dbReference type="NCBI Taxonomy" id="43595"/>
    <lineage>
        <taxon>Bacteria</taxon>
        <taxon>Bacillati</taxon>
        <taxon>Bacillota</taxon>
        <taxon>Clostridia</taxon>
        <taxon>Halanaerobiales</taxon>
        <taxon>Halanaerobiaceae</taxon>
        <taxon>Halanaerobium</taxon>
    </lineage>
</organism>
<comment type="caution">
    <text evidence="1">The sequence shown here is derived from an EMBL/GenBank/DDBJ whole genome shotgun (WGS) entry which is preliminary data.</text>
</comment>
<dbReference type="EMBL" id="QAXS01000034">
    <property type="protein sequence ID" value="PTV94101.1"/>
    <property type="molecule type" value="Genomic_DNA"/>
</dbReference>